<dbReference type="OrthoDB" id="7317090at2"/>
<dbReference type="InterPro" id="IPR006311">
    <property type="entry name" value="TAT_signal"/>
</dbReference>
<dbReference type="Pfam" id="PF13416">
    <property type="entry name" value="SBP_bac_8"/>
    <property type="match status" value="1"/>
</dbReference>
<name>A0A1E5XRN7_9HYPH</name>
<dbReference type="PROSITE" id="PS51318">
    <property type="entry name" value="TAT"/>
    <property type="match status" value="1"/>
</dbReference>
<keyword evidence="4" id="KW-0732">Signal</keyword>
<comment type="subcellular location">
    <subcellularLocation>
        <location evidence="1">Periplasm</location>
    </subcellularLocation>
</comment>
<evidence type="ECO:0008006" key="7">
    <source>
        <dbReference type="Google" id="ProtNLM"/>
    </source>
</evidence>
<dbReference type="Gene3D" id="3.40.190.10">
    <property type="entry name" value="Periplasmic binding protein-like II"/>
    <property type="match status" value="2"/>
</dbReference>
<keyword evidence="3" id="KW-0574">Periplasm</keyword>
<evidence type="ECO:0000256" key="2">
    <source>
        <dbReference type="ARBA" id="ARBA00008520"/>
    </source>
</evidence>
<dbReference type="GO" id="GO:0042597">
    <property type="term" value="C:periplasmic space"/>
    <property type="evidence" value="ECO:0007669"/>
    <property type="project" value="UniProtKB-SubCell"/>
</dbReference>
<organism evidence="5 6">
    <name type="scientific">Devosia insulae DS-56</name>
    <dbReference type="NCBI Taxonomy" id="1116389"/>
    <lineage>
        <taxon>Bacteria</taxon>
        <taxon>Pseudomonadati</taxon>
        <taxon>Pseudomonadota</taxon>
        <taxon>Alphaproteobacteria</taxon>
        <taxon>Hyphomicrobiales</taxon>
        <taxon>Devosiaceae</taxon>
        <taxon>Devosia</taxon>
    </lineage>
</organism>
<dbReference type="AlphaFoldDB" id="A0A1E5XRN7"/>
<evidence type="ECO:0000256" key="1">
    <source>
        <dbReference type="ARBA" id="ARBA00004418"/>
    </source>
</evidence>
<dbReference type="InterPro" id="IPR006059">
    <property type="entry name" value="SBP"/>
</dbReference>
<evidence type="ECO:0000256" key="4">
    <source>
        <dbReference type="SAM" id="SignalP"/>
    </source>
</evidence>
<proteinExistence type="inferred from homology"/>
<reference evidence="5 6" key="1">
    <citation type="journal article" date="2015" name="Genome Announc.">
        <title>Genome Assemblies of Three Soil-Associated Devosia species: D. insulae, D. limi, and D. soli.</title>
        <authorList>
            <person name="Hassan Y.I."/>
            <person name="Lepp D."/>
            <person name="Zhou T."/>
        </authorList>
    </citation>
    <scope>NUCLEOTIDE SEQUENCE [LARGE SCALE GENOMIC DNA]</scope>
    <source>
        <strain evidence="5 6">DS-56</strain>
    </source>
</reference>
<dbReference type="RefSeq" id="WP_069909543.1">
    <property type="nucleotide sequence ID" value="NZ_LAJE02000164.1"/>
</dbReference>
<evidence type="ECO:0000313" key="6">
    <source>
        <dbReference type="Proteomes" id="UP000095463"/>
    </source>
</evidence>
<comment type="similarity">
    <text evidence="2">Belongs to the bacterial solute-binding protein 1 family.</text>
</comment>
<dbReference type="SUPFAM" id="SSF53850">
    <property type="entry name" value="Periplasmic binding protein-like II"/>
    <property type="match status" value="1"/>
</dbReference>
<evidence type="ECO:0000313" key="5">
    <source>
        <dbReference type="EMBL" id="OEO31249.1"/>
    </source>
</evidence>
<accession>A0A1E5XRN7</accession>
<dbReference type="EMBL" id="LAJE02000164">
    <property type="protein sequence ID" value="OEO31249.1"/>
    <property type="molecule type" value="Genomic_DNA"/>
</dbReference>
<dbReference type="InterPro" id="IPR050490">
    <property type="entry name" value="Bact_solute-bd_prot1"/>
</dbReference>
<feature type="chain" id="PRO_5009190516" description="ABC transporter ATP-binding protein" evidence="4">
    <location>
        <begin position="28"/>
        <end position="426"/>
    </location>
</feature>
<comment type="caution">
    <text evidence="5">The sequence shown here is derived from an EMBL/GenBank/DDBJ whole genome shotgun (WGS) entry which is preliminary data.</text>
</comment>
<dbReference type="Proteomes" id="UP000095463">
    <property type="component" value="Unassembled WGS sequence"/>
</dbReference>
<feature type="signal peptide" evidence="4">
    <location>
        <begin position="1"/>
        <end position="27"/>
    </location>
</feature>
<gene>
    <name evidence="5" type="ORF">VW23_017110</name>
</gene>
<evidence type="ECO:0000256" key="3">
    <source>
        <dbReference type="ARBA" id="ARBA00022764"/>
    </source>
</evidence>
<protein>
    <recommendedName>
        <fullName evidence="7">ABC transporter ATP-binding protein</fullName>
    </recommendedName>
</protein>
<dbReference type="PANTHER" id="PTHR43649">
    <property type="entry name" value="ARABINOSE-BINDING PROTEIN-RELATED"/>
    <property type="match status" value="1"/>
</dbReference>
<dbReference type="PANTHER" id="PTHR43649:SF11">
    <property type="entry name" value="ABC TRANSPORTER SUBSTRATE-BINDING PROTEIN YESO-RELATED"/>
    <property type="match status" value="1"/>
</dbReference>
<sequence>MTTRRRTVLQGALALLGAAALAPAARAQSDGVRAIFWGGQARAERTFAVFDLFQKKFGTAPVASEFMGFNDYWTKVATQTAGGNAPDLIQMDYRYIVEYAQRGALTPLDDYLGKTLDLGDFDADQIEAGRVDGKLYGVSMGAGGFCLQVNAGAFERAGLPVPGPTTTYADLAGMVGDFNAANAGMRMLPDGSGNEPALENWLRQRGKALYTPEGELAFDTADAAEWFTLWAELRAKEACVTAEEQAIATGTIDTSMLVTGRAASGFTGVNELIAYQALVKDTLAVANMPLAMAGGKGGQYRKPTMMWTLAGTSEVKDEAVELINFFVRDLEAASLLGLERGIPSSAASRDHIVGGLTDLERQTLDFFANLGELLGPIPPPPPAAAGEISLSLLGTLSQEIGFGAKSPEDAAAQLVSGAKDILARAG</sequence>
<keyword evidence="6" id="KW-1185">Reference proteome</keyword>